<evidence type="ECO:0000313" key="3">
    <source>
        <dbReference type="Proteomes" id="UP001209701"/>
    </source>
</evidence>
<evidence type="ECO:0000313" key="2">
    <source>
        <dbReference type="EMBL" id="MCV2367250.1"/>
    </source>
</evidence>
<dbReference type="InterPro" id="IPR012341">
    <property type="entry name" value="6hp_glycosidase-like_sf"/>
</dbReference>
<organism evidence="2 3">
    <name type="scientific">Roseateles oligotrophus</name>
    <dbReference type="NCBI Taxonomy" id="1769250"/>
    <lineage>
        <taxon>Bacteria</taxon>
        <taxon>Pseudomonadati</taxon>
        <taxon>Pseudomonadota</taxon>
        <taxon>Betaproteobacteria</taxon>
        <taxon>Burkholderiales</taxon>
        <taxon>Sphaerotilaceae</taxon>
        <taxon>Roseateles</taxon>
    </lineage>
</organism>
<name>A0ABT2YBZ7_9BURK</name>
<dbReference type="GO" id="GO:0016787">
    <property type="term" value="F:hydrolase activity"/>
    <property type="evidence" value="ECO:0007669"/>
    <property type="project" value="UniProtKB-KW"/>
</dbReference>
<dbReference type="PROSITE" id="PS51257">
    <property type="entry name" value="PROKAR_LIPOPROTEIN"/>
    <property type="match status" value="1"/>
</dbReference>
<keyword evidence="1 2" id="KW-0378">Hydrolase</keyword>
<dbReference type="PANTHER" id="PTHR33886:SF8">
    <property type="entry name" value="UNSATURATED RHAMNOGALACTURONAN HYDROLASE (EUROFUNG)"/>
    <property type="match status" value="1"/>
</dbReference>
<dbReference type="Pfam" id="PF07470">
    <property type="entry name" value="Glyco_hydro_88"/>
    <property type="match status" value="1"/>
</dbReference>
<dbReference type="SUPFAM" id="SSF48208">
    <property type="entry name" value="Six-hairpin glycosidases"/>
    <property type="match status" value="1"/>
</dbReference>
<sequence>MLRRQCLQLGLVGMAGATTGCQSPATRTGPAATSQAQVLAALHLANRYWQRSQAAEQWAFWDVAAYHSGNIEAYRLTGDEAYRSYSTAWAEHNQWRGAASKHKPDWKYSYGETADYVLFGDWQICFQTYLDLHHLDGARDPRKIARTLEVMDYQMSTANVDYWWWADGLFMVMPVLTKLYKLTGQVRYLDKLQAYFAFADQLMFDAEAGLYYRDAKYVYPRHKSAHGLKDFWSRGNGWVFAGLAKVLADLPADHASRPLFVQRFQTMARSLRSAQQTEGYWTRSLLDPAHAPGRESSGTAFFTYGFLWGITHGYLDRATYAPVATQGWRFLSEIALQPSGRFGYVQPIGERAIAGQVVGQTSTAGFGVGAFLLAAAEMHRFLKA</sequence>
<dbReference type="InterPro" id="IPR052043">
    <property type="entry name" value="PolySaccharide_Degr_Enz"/>
</dbReference>
<evidence type="ECO:0000256" key="1">
    <source>
        <dbReference type="ARBA" id="ARBA00022801"/>
    </source>
</evidence>
<comment type="caution">
    <text evidence="2">The sequence shown here is derived from an EMBL/GenBank/DDBJ whole genome shotgun (WGS) entry which is preliminary data.</text>
</comment>
<dbReference type="PANTHER" id="PTHR33886">
    <property type="entry name" value="UNSATURATED RHAMNOGALACTURONAN HYDROLASE (EUROFUNG)"/>
    <property type="match status" value="1"/>
</dbReference>
<dbReference type="Gene3D" id="1.50.10.10">
    <property type="match status" value="1"/>
</dbReference>
<protein>
    <submittedName>
        <fullName evidence="2">Glycoside hydrolase family 88 protein</fullName>
    </submittedName>
</protein>
<dbReference type="InterPro" id="IPR010905">
    <property type="entry name" value="Glyco_hydro_88"/>
</dbReference>
<dbReference type="InterPro" id="IPR008928">
    <property type="entry name" value="6-hairpin_glycosidase_sf"/>
</dbReference>
<dbReference type="Proteomes" id="UP001209701">
    <property type="component" value="Unassembled WGS sequence"/>
</dbReference>
<reference evidence="2 3" key="1">
    <citation type="submission" date="2021-11" db="EMBL/GenBank/DDBJ databases">
        <authorList>
            <person name="Liang Q."/>
            <person name="Mou H."/>
            <person name="Liu Z."/>
        </authorList>
    </citation>
    <scope>NUCLEOTIDE SEQUENCE [LARGE SCALE GENOMIC DNA]</scope>
    <source>
        <strain evidence="2 3">CHU3</strain>
    </source>
</reference>
<accession>A0ABT2YBZ7</accession>
<dbReference type="RefSeq" id="WP_263569881.1">
    <property type="nucleotide sequence ID" value="NZ_JAJIRN010000002.1"/>
</dbReference>
<dbReference type="EMBL" id="JAJIRN010000002">
    <property type="protein sequence ID" value="MCV2367250.1"/>
    <property type="molecule type" value="Genomic_DNA"/>
</dbReference>
<keyword evidence="3" id="KW-1185">Reference proteome</keyword>
<proteinExistence type="predicted"/>
<gene>
    <name evidence="2" type="ORF">LNV07_03965</name>
</gene>